<evidence type="ECO:0000256" key="3">
    <source>
        <dbReference type="ARBA" id="ARBA00023237"/>
    </source>
</evidence>
<name>A0A126UX88_9RHOB</name>
<dbReference type="EMBL" id="CP014327">
    <property type="protein sequence ID" value="AML50650.1"/>
    <property type="molecule type" value="Genomic_DNA"/>
</dbReference>
<dbReference type="CDD" id="cd07185">
    <property type="entry name" value="OmpA_C-like"/>
    <property type="match status" value="1"/>
</dbReference>
<dbReference type="InterPro" id="IPR050330">
    <property type="entry name" value="Bact_OuterMem_StrucFunc"/>
</dbReference>
<dbReference type="InterPro" id="IPR006664">
    <property type="entry name" value="OMP_bac"/>
</dbReference>
<reference evidence="6 7" key="1">
    <citation type="submission" date="2016-02" db="EMBL/GenBank/DDBJ databases">
        <title>Complete genome sequence of Halocynthiibacter arcticus PAMC 20958t from arctic marine sediment.</title>
        <authorList>
            <person name="Lee Y.M."/>
            <person name="Baek K."/>
            <person name="Lee H.K."/>
            <person name="Shin S.C."/>
        </authorList>
    </citation>
    <scope>NUCLEOTIDE SEQUENCE [LARGE SCALE GENOMIC DNA]</scope>
    <source>
        <strain evidence="6">PAMC 20958</strain>
    </source>
</reference>
<evidence type="ECO:0000259" key="5">
    <source>
        <dbReference type="PROSITE" id="PS51123"/>
    </source>
</evidence>
<dbReference type="Pfam" id="PF00691">
    <property type="entry name" value="OmpA"/>
    <property type="match status" value="1"/>
</dbReference>
<keyword evidence="2 4" id="KW-0472">Membrane</keyword>
<evidence type="ECO:0000313" key="6">
    <source>
        <dbReference type="EMBL" id="AML50650.1"/>
    </source>
</evidence>
<dbReference type="InterPro" id="IPR006665">
    <property type="entry name" value="OmpA-like"/>
</dbReference>
<dbReference type="KEGG" id="hat:RC74_04575"/>
<evidence type="ECO:0000313" key="7">
    <source>
        <dbReference type="Proteomes" id="UP000070371"/>
    </source>
</evidence>
<dbReference type="PANTHER" id="PTHR30329">
    <property type="entry name" value="STATOR ELEMENT OF FLAGELLAR MOTOR COMPLEX"/>
    <property type="match status" value="1"/>
</dbReference>
<dbReference type="SUPFAM" id="SSF103088">
    <property type="entry name" value="OmpA-like"/>
    <property type="match status" value="1"/>
</dbReference>
<feature type="domain" description="OmpA-like" evidence="5">
    <location>
        <begin position="174"/>
        <end position="272"/>
    </location>
</feature>
<keyword evidence="3" id="KW-0998">Cell outer membrane</keyword>
<proteinExistence type="predicted"/>
<dbReference type="Proteomes" id="UP000070371">
    <property type="component" value="Chromosome"/>
</dbReference>
<dbReference type="AlphaFoldDB" id="A0A126UX88"/>
<dbReference type="GO" id="GO:0009279">
    <property type="term" value="C:cell outer membrane"/>
    <property type="evidence" value="ECO:0007669"/>
    <property type="project" value="UniProtKB-SubCell"/>
</dbReference>
<organism evidence="6 7">
    <name type="scientific">Falsihalocynthiibacter arcticus</name>
    <dbReference type="NCBI Taxonomy" id="1579316"/>
    <lineage>
        <taxon>Bacteria</taxon>
        <taxon>Pseudomonadati</taxon>
        <taxon>Pseudomonadota</taxon>
        <taxon>Alphaproteobacteria</taxon>
        <taxon>Rhodobacterales</taxon>
        <taxon>Roseobacteraceae</taxon>
        <taxon>Falsihalocynthiibacter</taxon>
    </lineage>
</organism>
<sequence length="272" mass="29259">MDLHLPFGASLATETVEEFASYALPISGWKKGRFESIWAEGAFTQQAWRVSASDKTTLQLLDPLREQLIEAGYDVIFECDAASCGGFDFRFETEILPEPNMHIDLGDFRFLSAQRMGEDKPEYTSLVVSKSSTTGYIQVTNLGRVDTQPTPLTTSTKGVQIPDALDPGSLSYTLENKGSFVLDDLEFATGSSALSGEDFATVAALADYLNNNPERKTALVGHTDSEGSLSGNVALSKKRAASVVKLLTGKHGVSKTQVTAEGMGFLAPARAT</sequence>
<evidence type="ECO:0000256" key="2">
    <source>
        <dbReference type="ARBA" id="ARBA00023136"/>
    </source>
</evidence>
<dbReference type="PRINTS" id="PR01021">
    <property type="entry name" value="OMPADOMAIN"/>
</dbReference>
<gene>
    <name evidence="6" type="ORF">RC74_04575</name>
</gene>
<dbReference type="Gene3D" id="3.30.1330.60">
    <property type="entry name" value="OmpA-like domain"/>
    <property type="match status" value="1"/>
</dbReference>
<dbReference type="PROSITE" id="PS51123">
    <property type="entry name" value="OMPA_2"/>
    <property type="match status" value="1"/>
</dbReference>
<evidence type="ECO:0000256" key="4">
    <source>
        <dbReference type="PROSITE-ProRule" id="PRU00473"/>
    </source>
</evidence>
<evidence type="ECO:0000256" key="1">
    <source>
        <dbReference type="ARBA" id="ARBA00004442"/>
    </source>
</evidence>
<comment type="subcellular location">
    <subcellularLocation>
        <location evidence="1">Cell outer membrane</location>
    </subcellularLocation>
</comment>
<dbReference type="STRING" id="1579316.RC74_04575"/>
<dbReference type="InterPro" id="IPR036737">
    <property type="entry name" value="OmpA-like_sf"/>
</dbReference>
<accession>A0A126UX88</accession>
<protein>
    <recommendedName>
        <fullName evidence="5">OmpA-like domain-containing protein</fullName>
    </recommendedName>
</protein>
<keyword evidence="7" id="KW-1185">Reference proteome</keyword>
<dbReference type="PANTHER" id="PTHR30329:SF21">
    <property type="entry name" value="LIPOPROTEIN YIAD-RELATED"/>
    <property type="match status" value="1"/>
</dbReference>